<dbReference type="PANTHER" id="PTHR31996:SF2">
    <property type="entry name" value="COILED-COIL DOMAIN-CONTAINING PROTEIN 115"/>
    <property type="match status" value="1"/>
</dbReference>
<gene>
    <name evidence="3" type="ORF">AMSG_00538</name>
</gene>
<protein>
    <recommendedName>
        <fullName evidence="1">Vacuolar ATPase assembly protein VMA22</fullName>
    </recommendedName>
</protein>
<feature type="region of interest" description="Disordered" evidence="2">
    <location>
        <begin position="235"/>
        <end position="275"/>
    </location>
</feature>
<reference evidence="3 4" key="1">
    <citation type="submission" date="2010-05" db="EMBL/GenBank/DDBJ databases">
        <title>The Genome Sequence of Thecamonas trahens ATCC 50062.</title>
        <authorList>
            <consortium name="The Broad Institute Genome Sequencing Platform"/>
            <person name="Russ C."/>
            <person name="Cuomo C."/>
            <person name="Shea T."/>
            <person name="Young S.K."/>
            <person name="Zeng Q."/>
            <person name="Koehrsen M."/>
            <person name="Haas B."/>
            <person name="Borodovsky M."/>
            <person name="Guigo R."/>
            <person name="Alvarado L."/>
            <person name="Berlin A."/>
            <person name="Bochicchio J."/>
            <person name="Borenstein D."/>
            <person name="Chapman S."/>
            <person name="Chen Z."/>
            <person name="Freedman E."/>
            <person name="Gellesch M."/>
            <person name="Goldberg J."/>
            <person name="Griggs A."/>
            <person name="Gujja S."/>
            <person name="Heilman E."/>
            <person name="Heiman D."/>
            <person name="Hepburn T."/>
            <person name="Howarth C."/>
            <person name="Jen D."/>
            <person name="Larson L."/>
            <person name="Mehta T."/>
            <person name="Park D."/>
            <person name="Pearson M."/>
            <person name="Roberts A."/>
            <person name="Saif S."/>
            <person name="Shenoy N."/>
            <person name="Sisk P."/>
            <person name="Stolte C."/>
            <person name="Sykes S."/>
            <person name="Thomson T."/>
            <person name="Walk T."/>
            <person name="White J."/>
            <person name="Yandava C."/>
            <person name="Burger G."/>
            <person name="Gray M.W."/>
            <person name="Holland P.W.H."/>
            <person name="King N."/>
            <person name="Lang F.B.F."/>
            <person name="Roger A.J."/>
            <person name="Ruiz-Trillo I."/>
            <person name="Lander E."/>
            <person name="Nusbaum C."/>
        </authorList>
    </citation>
    <scope>NUCLEOTIDE SEQUENCE [LARGE SCALE GENOMIC DNA]</scope>
    <source>
        <strain evidence="3 4">ATCC 50062</strain>
    </source>
</reference>
<dbReference type="AlphaFoldDB" id="A0A0L0D9L7"/>
<feature type="compositionally biased region" description="Low complexity" evidence="2">
    <location>
        <begin position="86"/>
        <end position="97"/>
    </location>
</feature>
<dbReference type="GeneID" id="25560341"/>
<dbReference type="OrthoDB" id="408631at2759"/>
<evidence type="ECO:0000256" key="2">
    <source>
        <dbReference type="SAM" id="MobiDB-lite"/>
    </source>
</evidence>
<feature type="region of interest" description="Disordered" evidence="2">
    <location>
        <begin position="86"/>
        <end position="112"/>
    </location>
</feature>
<organism evidence="3 4">
    <name type="scientific">Thecamonas trahens ATCC 50062</name>
    <dbReference type="NCBI Taxonomy" id="461836"/>
    <lineage>
        <taxon>Eukaryota</taxon>
        <taxon>Apusozoa</taxon>
        <taxon>Apusomonadida</taxon>
        <taxon>Apusomonadidae</taxon>
        <taxon>Thecamonas</taxon>
    </lineage>
</organism>
<feature type="compositionally biased region" description="Polar residues" evidence="2">
    <location>
        <begin position="98"/>
        <end position="112"/>
    </location>
</feature>
<dbReference type="GO" id="GO:0051082">
    <property type="term" value="F:unfolded protein binding"/>
    <property type="evidence" value="ECO:0007669"/>
    <property type="project" value="TreeGrafter"/>
</dbReference>
<dbReference type="GO" id="GO:0070072">
    <property type="term" value="P:vacuolar proton-transporting V-type ATPase complex assembly"/>
    <property type="evidence" value="ECO:0007669"/>
    <property type="project" value="InterPro"/>
</dbReference>
<evidence type="ECO:0000313" key="4">
    <source>
        <dbReference type="Proteomes" id="UP000054408"/>
    </source>
</evidence>
<proteinExistence type="predicted"/>
<accession>A0A0L0D9L7</accession>
<evidence type="ECO:0000313" key="3">
    <source>
        <dbReference type="EMBL" id="KNC48761.1"/>
    </source>
</evidence>
<dbReference type="EMBL" id="GL349434">
    <property type="protein sequence ID" value="KNC48761.1"/>
    <property type="molecule type" value="Genomic_DNA"/>
</dbReference>
<name>A0A0L0D9L7_THETB</name>
<dbReference type="Pfam" id="PF21730">
    <property type="entry name" value="Vma22_CCDC115"/>
    <property type="match status" value="2"/>
</dbReference>
<keyword evidence="4" id="KW-1185">Reference proteome</keyword>
<dbReference type="RefSeq" id="XP_013762812.1">
    <property type="nucleotide sequence ID" value="XM_013907358.1"/>
</dbReference>
<dbReference type="InterPro" id="IPR040357">
    <property type="entry name" value="Vma22/CCDC115"/>
</dbReference>
<dbReference type="PANTHER" id="PTHR31996">
    <property type="entry name" value="COILED-COIL DOMAIN-CONTAINING PROTEIN 115"/>
    <property type="match status" value="1"/>
</dbReference>
<evidence type="ECO:0000256" key="1">
    <source>
        <dbReference type="ARBA" id="ARBA00093634"/>
    </source>
</evidence>
<dbReference type="Proteomes" id="UP000054408">
    <property type="component" value="Unassembled WGS sequence"/>
</dbReference>
<sequence>MAMDTNTERRLLRVADHVALGLLESWERYLEAQGEVEASVRSGFVSLAKARFDGKTLSGGIGADGWDEAGMRALVRVVVTEDASSSSIDDNINNNSSRTNVTDIASTPSPSGLSRRIARNGHLIPHLDAMADPHFDVTTWLAEIDQQLAYLPARLPPGAKIRDEDSDEVIKVKDPLRWYGIMVPSSLRTAQSRFVAALDAALLAAAAWSKIVVLAHTYAALDKVLCLNGVPDAAASDPAASDPTATDPASPDAAASDPAAPDAARPAPASDPSSA</sequence>